<keyword evidence="2" id="KW-1185">Reference proteome</keyword>
<dbReference type="AlphaFoldDB" id="W9WBU2"/>
<accession>W9WBU2</accession>
<dbReference type="Proteomes" id="UP000019473">
    <property type="component" value="Unassembled WGS sequence"/>
</dbReference>
<dbReference type="RefSeq" id="XP_007755104.1">
    <property type="nucleotide sequence ID" value="XM_007756914.1"/>
</dbReference>
<evidence type="ECO:0000313" key="1">
    <source>
        <dbReference type="EMBL" id="EXJ62450.1"/>
    </source>
</evidence>
<organism evidence="1 2">
    <name type="scientific">Cladophialophora yegresii CBS 114405</name>
    <dbReference type="NCBI Taxonomy" id="1182544"/>
    <lineage>
        <taxon>Eukaryota</taxon>
        <taxon>Fungi</taxon>
        <taxon>Dikarya</taxon>
        <taxon>Ascomycota</taxon>
        <taxon>Pezizomycotina</taxon>
        <taxon>Eurotiomycetes</taxon>
        <taxon>Chaetothyriomycetidae</taxon>
        <taxon>Chaetothyriales</taxon>
        <taxon>Herpotrichiellaceae</taxon>
        <taxon>Cladophialophora</taxon>
    </lineage>
</organism>
<sequence>MATLKFDAGRMKDLSRFDDLNTERGRAWFIILVVDYIRYLKSDPASQADWDELKEKETASKFLGMVNNDRAWPFARQVI</sequence>
<gene>
    <name evidence="1" type="ORF">A1O7_02885</name>
</gene>
<dbReference type="OrthoDB" id="4156095at2759"/>
<dbReference type="EMBL" id="AMGW01000002">
    <property type="protein sequence ID" value="EXJ62450.1"/>
    <property type="molecule type" value="Genomic_DNA"/>
</dbReference>
<name>W9WBU2_9EURO</name>
<protein>
    <submittedName>
        <fullName evidence="1">Uncharacterized protein</fullName>
    </submittedName>
</protein>
<evidence type="ECO:0000313" key="2">
    <source>
        <dbReference type="Proteomes" id="UP000019473"/>
    </source>
</evidence>
<comment type="caution">
    <text evidence="1">The sequence shown here is derived from an EMBL/GenBank/DDBJ whole genome shotgun (WGS) entry which is preliminary data.</text>
</comment>
<proteinExistence type="predicted"/>
<reference evidence="1 2" key="1">
    <citation type="submission" date="2013-03" db="EMBL/GenBank/DDBJ databases">
        <title>The Genome Sequence of Cladophialophora yegresii CBS 114405.</title>
        <authorList>
            <consortium name="The Broad Institute Genomics Platform"/>
            <person name="Cuomo C."/>
            <person name="de Hoog S."/>
            <person name="Gorbushina A."/>
            <person name="Walker B."/>
            <person name="Young S.K."/>
            <person name="Zeng Q."/>
            <person name="Gargeya S."/>
            <person name="Fitzgerald M."/>
            <person name="Haas B."/>
            <person name="Abouelleil A."/>
            <person name="Allen A.W."/>
            <person name="Alvarado L."/>
            <person name="Arachchi H.M."/>
            <person name="Berlin A.M."/>
            <person name="Chapman S.B."/>
            <person name="Gainer-Dewar J."/>
            <person name="Goldberg J."/>
            <person name="Griggs A."/>
            <person name="Gujja S."/>
            <person name="Hansen M."/>
            <person name="Howarth C."/>
            <person name="Imamovic A."/>
            <person name="Ireland A."/>
            <person name="Larimer J."/>
            <person name="McCowan C."/>
            <person name="Murphy C."/>
            <person name="Pearson M."/>
            <person name="Poon T.W."/>
            <person name="Priest M."/>
            <person name="Roberts A."/>
            <person name="Saif S."/>
            <person name="Shea T."/>
            <person name="Sisk P."/>
            <person name="Sykes S."/>
            <person name="Wortman J."/>
            <person name="Nusbaum C."/>
            <person name="Birren B."/>
        </authorList>
    </citation>
    <scope>NUCLEOTIDE SEQUENCE [LARGE SCALE GENOMIC DNA]</scope>
    <source>
        <strain evidence="1 2">CBS 114405</strain>
    </source>
</reference>
<dbReference type="VEuPathDB" id="FungiDB:A1O7_02885"/>
<dbReference type="HOGENOM" id="CLU_2605852_0_0_1"/>
<dbReference type="GeneID" id="19177489"/>